<dbReference type="CDD" id="cd03450">
    <property type="entry name" value="NodN"/>
    <property type="match status" value="1"/>
</dbReference>
<dbReference type="Gene3D" id="3.10.129.10">
    <property type="entry name" value="Hotdog Thioesterase"/>
    <property type="match status" value="1"/>
</dbReference>
<comment type="caution">
    <text evidence="3">The sequence shown here is derived from an EMBL/GenBank/DDBJ whole genome shotgun (WGS) entry which is preliminary data.</text>
</comment>
<dbReference type="InterPro" id="IPR029069">
    <property type="entry name" value="HotDog_dom_sf"/>
</dbReference>
<dbReference type="PANTHER" id="PTHR42993">
    <property type="entry name" value="MAOC-LIKE DEHYDRATASE DOMAIN-CONTAINING PROTEIN"/>
    <property type="match status" value="1"/>
</dbReference>
<reference evidence="3" key="1">
    <citation type="submission" date="2020-11" db="EMBL/GenBank/DDBJ databases">
        <title>Sequencing the genomes of 1000 actinobacteria strains.</title>
        <authorList>
            <person name="Klenk H.-P."/>
        </authorList>
    </citation>
    <scope>NUCLEOTIDE SEQUENCE</scope>
    <source>
        <strain evidence="3">DSM 43175</strain>
    </source>
</reference>
<evidence type="ECO:0000313" key="3">
    <source>
        <dbReference type="EMBL" id="MBG6088682.1"/>
    </source>
</evidence>
<gene>
    <name evidence="3" type="ORF">IW256_002795</name>
</gene>
<name>A0A931GJ16_9ACTN</name>
<dbReference type="SUPFAM" id="SSF54637">
    <property type="entry name" value="Thioesterase/thiol ester dehydrase-isomerase"/>
    <property type="match status" value="1"/>
</dbReference>
<feature type="domain" description="MaoC-like" evidence="2">
    <location>
        <begin position="25"/>
        <end position="129"/>
    </location>
</feature>
<dbReference type="AlphaFoldDB" id="A0A931GJ16"/>
<organism evidence="3 4">
    <name type="scientific">Actinomadura viridis</name>
    <dbReference type="NCBI Taxonomy" id="58110"/>
    <lineage>
        <taxon>Bacteria</taxon>
        <taxon>Bacillati</taxon>
        <taxon>Actinomycetota</taxon>
        <taxon>Actinomycetes</taxon>
        <taxon>Streptosporangiales</taxon>
        <taxon>Thermomonosporaceae</taxon>
        <taxon>Actinomadura</taxon>
    </lineage>
</organism>
<sequence length="166" mass="18189">MESPSIMRTYQRTVLREPRELLDLVGRELGASEVRTVTQDQIDRFADVTGDHQWIHVDVERAAAGPFGGTIVHGFLTLALVPRLLADILTIESTSMGVNYGLDRVRFVRPLRPGTEIQGVATLTSAERIPAGDGTEGVQAKASVVVEFADDATTCCVAEILFRYYP</sequence>
<evidence type="ECO:0000259" key="2">
    <source>
        <dbReference type="Pfam" id="PF01575"/>
    </source>
</evidence>
<dbReference type="InterPro" id="IPR039375">
    <property type="entry name" value="NodN-like"/>
</dbReference>
<dbReference type="RefSeq" id="WP_231403773.1">
    <property type="nucleotide sequence ID" value="NZ_BAABES010000005.1"/>
</dbReference>
<evidence type="ECO:0000256" key="1">
    <source>
        <dbReference type="ARBA" id="ARBA00005254"/>
    </source>
</evidence>
<protein>
    <submittedName>
        <fullName evidence="3">Acyl dehydratase</fullName>
    </submittedName>
</protein>
<proteinExistence type="inferred from homology"/>
<comment type="similarity">
    <text evidence="1">Belongs to the enoyl-CoA hydratase/isomerase family.</text>
</comment>
<dbReference type="Proteomes" id="UP000614047">
    <property type="component" value="Unassembled WGS sequence"/>
</dbReference>
<dbReference type="InterPro" id="IPR002539">
    <property type="entry name" value="MaoC-like_dom"/>
</dbReference>
<dbReference type="EMBL" id="JADOUA010000001">
    <property type="protein sequence ID" value="MBG6088682.1"/>
    <property type="molecule type" value="Genomic_DNA"/>
</dbReference>
<keyword evidence="4" id="KW-1185">Reference proteome</keyword>
<evidence type="ECO:0000313" key="4">
    <source>
        <dbReference type="Proteomes" id="UP000614047"/>
    </source>
</evidence>
<dbReference type="Pfam" id="PF01575">
    <property type="entry name" value="MaoC_dehydratas"/>
    <property type="match status" value="1"/>
</dbReference>
<accession>A0A931GJ16</accession>
<dbReference type="PANTHER" id="PTHR42993:SF1">
    <property type="entry name" value="MAOC-LIKE DEHYDRATASE DOMAIN-CONTAINING PROTEIN"/>
    <property type="match status" value="1"/>
</dbReference>